<dbReference type="STRING" id="1127673.GLIP_0571"/>
<comment type="caution">
    <text evidence="3">The sequence shown here is derived from an EMBL/GenBank/DDBJ whole genome shotgun (WGS) entry which is preliminary data.</text>
</comment>
<accession>K6Y4P0</accession>
<feature type="domain" description="GmrSD restriction endonucleases C-terminal" evidence="2">
    <location>
        <begin position="519"/>
        <end position="603"/>
    </location>
</feature>
<dbReference type="EMBL" id="BAEN01000015">
    <property type="protein sequence ID" value="GAC13217.1"/>
    <property type="molecule type" value="Genomic_DNA"/>
</dbReference>
<keyword evidence="4" id="KW-1185">Reference proteome</keyword>
<evidence type="ECO:0000313" key="3">
    <source>
        <dbReference type="EMBL" id="GAC13217.1"/>
    </source>
</evidence>
<evidence type="ECO:0000259" key="1">
    <source>
        <dbReference type="Pfam" id="PF03235"/>
    </source>
</evidence>
<evidence type="ECO:0008006" key="5">
    <source>
        <dbReference type="Google" id="ProtNLM"/>
    </source>
</evidence>
<gene>
    <name evidence="3" type="ORF">GLIP_0571</name>
</gene>
<reference evidence="3 4" key="1">
    <citation type="journal article" date="2017" name="Antonie Van Leeuwenhoek">
        <title>Rhizobium rhizosphaerae sp. nov., a novel species isolated from rice rhizosphere.</title>
        <authorList>
            <person name="Zhao J.J."/>
            <person name="Zhang J."/>
            <person name="Zhang R.J."/>
            <person name="Zhang C.W."/>
            <person name="Yin H.Q."/>
            <person name="Zhang X.X."/>
        </authorList>
    </citation>
    <scope>NUCLEOTIDE SEQUENCE [LARGE SCALE GENOMIC DNA]</scope>
    <source>
        <strain evidence="3 4">E3</strain>
    </source>
</reference>
<protein>
    <recommendedName>
        <fullName evidence="5">DUF262 domain-containing protein</fullName>
    </recommendedName>
</protein>
<dbReference type="Pfam" id="PF03235">
    <property type="entry name" value="GmrSD_N"/>
    <property type="match status" value="1"/>
</dbReference>
<dbReference type="InterPro" id="IPR004919">
    <property type="entry name" value="GmrSD_N"/>
</dbReference>
<dbReference type="eggNOG" id="COG1479">
    <property type="taxonomic scope" value="Bacteria"/>
</dbReference>
<dbReference type="RefSeq" id="WP_008843037.1">
    <property type="nucleotide sequence ID" value="NZ_BAEN01000015.1"/>
</dbReference>
<sequence length="621" mass="72400">MSECNELELKPINDLLELSFFIPAYQRGYRWSKRQVTELLDDIKEFQQQAENSTKNTFYCLQPIVVKQHNGDWELVDGQQRLTTIYIILTYLKDILALLGKSRYELSYETREESAEFLQDINEERGEENIDFFHIVEAKKAVEEWFKAQDGTYKVDFIQTLLGPKDTKKSVQVIWYQIDETENVTEVFTRLNMGKIPLVNAELVKALFLKSSNFAKDVTEPDSNKPIQDLQQLKISQEWDAIEKRLQDEAFWYFITNNRIETNRIEFVLALAAKNLDSEGILDTDKLEIFLKFNRLLNTNSEQDKTVDVTREWLKIKQCFMTLEEWYNDRALFHLIGYLVSQKVSITNIFDLHQASLTKYDFRQTLLEQVLNRTFTGGNIEALSQEWLEEILNSFTYESGAHKLRPILLLFNVSSLLANPASNARFQFDKYKDPSNGWDIEHIRSVASDMPNSKDKQKAWLENVVDYISSDEHVSVYEPDTETVSDEQNIRLEAQALIKTATFNNDQFETLYNKVREHYDPDGNEDVDNSIGNLTLLDSSTNRSYQNAVFPIKRSKIIALDKKATFVPLCTKNAFLKYYSKQVDKMLFWETRDSEDHQRAMIEMLFGFFQGVGVHQKGVSS</sequence>
<dbReference type="PANTHER" id="PTHR35149:SF1">
    <property type="entry name" value="DUF5655 DOMAIN-CONTAINING PROTEIN"/>
    <property type="match status" value="1"/>
</dbReference>
<dbReference type="Pfam" id="PF07510">
    <property type="entry name" value="GmrSD_C"/>
    <property type="match status" value="1"/>
</dbReference>
<dbReference type="Proteomes" id="UP000006334">
    <property type="component" value="Unassembled WGS sequence"/>
</dbReference>
<proteinExistence type="predicted"/>
<organism evidence="3 4">
    <name type="scientific">Aliiglaciecola lipolytica E3</name>
    <dbReference type="NCBI Taxonomy" id="1127673"/>
    <lineage>
        <taxon>Bacteria</taxon>
        <taxon>Pseudomonadati</taxon>
        <taxon>Pseudomonadota</taxon>
        <taxon>Gammaproteobacteria</taxon>
        <taxon>Alteromonadales</taxon>
        <taxon>Alteromonadaceae</taxon>
        <taxon>Aliiglaciecola</taxon>
    </lineage>
</organism>
<evidence type="ECO:0000313" key="4">
    <source>
        <dbReference type="Proteomes" id="UP000006334"/>
    </source>
</evidence>
<dbReference type="CDD" id="cd16387">
    <property type="entry name" value="ParB_N_Srx"/>
    <property type="match status" value="1"/>
</dbReference>
<dbReference type="PANTHER" id="PTHR35149">
    <property type="entry name" value="SLL5132 PROTEIN"/>
    <property type="match status" value="1"/>
</dbReference>
<dbReference type="OrthoDB" id="9798761at2"/>
<dbReference type="InterPro" id="IPR011089">
    <property type="entry name" value="GmrSD_C"/>
</dbReference>
<dbReference type="AlphaFoldDB" id="K6Y4P0"/>
<name>K6Y4P0_9ALTE</name>
<feature type="domain" description="GmrSD restriction endonucleases N-terminal" evidence="1">
    <location>
        <begin position="16"/>
        <end position="209"/>
    </location>
</feature>
<evidence type="ECO:0000259" key="2">
    <source>
        <dbReference type="Pfam" id="PF07510"/>
    </source>
</evidence>